<dbReference type="SUPFAM" id="SSF144091">
    <property type="entry name" value="Rhomboid-like"/>
    <property type="match status" value="1"/>
</dbReference>
<feature type="transmembrane region" description="Helical" evidence="7">
    <location>
        <begin position="149"/>
        <end position="168"/>
    </location>
</feature>
<feature type="transmembrane region" description="Helical" evidence="7">
    <location>
        <begin position="199"/>
        <end position="220"/>
    </location>
</feature>
<keyword evidence="4 9" id="KW-0378">Hydrolase</keyword>
<dbReference type="InterPro" id="IPR022764">
    <property type="entry name" value="Peptidase_S54_rhomboid_dom"/>
</dbReference>
<evidence type="ECO:0000259" key="8">
    <source>
        <dbReference type="Pfam" id="PF01694"/>
    </source>
</evidence>
<evidence type="ECO:0000256" key="1">
    <source>
        <dbReference type="ARBA" id="ARBA00004141"/>
    </source>
</evidence>
<evidence type="ECO:0000256" key="5">
    <source>
        <dbReference type="ARBA" id="ARBA00022989"/>
    </source>
</evidence>
<comment type="similarity">
    <text evidence="2">Belongs to the peptidase S54 family.</text>
</comment>
<keyword evidence="10" id="KW-1185">Reference proteome</keyword>
<evidence type="ECO:0000313" key="10">
    <source>
        <dbReference type="Proteomes" id="UP001597351"/>
    </source>
</evidence>
<dbReference type="Pfam" id="PF01694">
    <property type="entry name" value="Rhomboid"/>
    <property type="match status" value="1"/>
</dbReference>
<dbReference type="PANTHER" id="PTHR43731:SF14">
    <property type="entry name" value="PRESENILIN-ASSOCIATED RHOMBOID-LIKE PROTEIN, MITOCHONDRIAL"/>
    <property type="match status" value="1"/>
</dbReference>
<dbReference type="InterPro" id="IPR035952">
    <property type="entry name" value="Rhomboid-like_sf"/>
</dbReference>
<reference evidence="10" key="1">
    <citation type="journal article" date="2019" name="Int. J. Syst. Evol. Microbiol.">
        <title>The Global Catalogue of Microorganisms (GCM) 10K type strain sequencing project: providing services to taxonomists for standard genome sequencing and annotation.</title>
        <authorList>
            <consortium name="The Broad Institute Genomics Platform"/>
            <consortium name="The Broad Institute Genome Sequencing Center for Infectious Disease"/>
            <person name="Wu L."/>
            <person name="Ma J."/>
        </authorList>
    </citation>
    <scope>NUCLEOTIDE SEQUENCE [LARGE SCALE GENOMIC DNA]</scope>
    <source>
        <strain evidence="10">CGMCC 1.12477</strain>
    </source>
</reference>
<dbReference type="EC" id="3.4.21.-" evidence="9"/>
<comment type="subcellular location">
    <subcellularLocation>
        <location evidence="1">Membrane</location>
        <topology evidence="1">Multi-pass membrane protein</topology>
    </subcellularLocation>
</comment>
<dbReference type="PANTHER" id="PTHR43731">
    <property type="entry name" value="RHOMBOID PROTEASE"/>
    <property type="match status" value="1"/>
</dbReference>
<protein>
    <submittedName>
        <fullName evidence="9">Rhomboid family intramembrane serine protease</fullName>
        <ecNumber evidence="9">3.4.21.-</ecNumber>
    </submittedName>
</protein>
<sequence length="274" mass="28727">MREAAVGFQCPSCVAEGAKQTRQGRAAYGGRRSANPALTSFVLIGLNLAVWLGIQFSGGSRSRVVDALALMPLGRCDAVRGGYYPQVAAEQTCQVVPGASWVPGVADGAYWQLLTNAFSHVEIWHIAFNMLALWVLGPQLEATLGRLRFLALYLVSALAGSTAVMWLSGEQVQTLGASGAIFGLLGAFLVIARKVGANLQPILLILGVNLVITVAGSSFISWQGHLGGLVGGLLTTAVLVYSPRQQRGLWQLVGTTALVVALLAACVVRALTLG</sequence>
<dbReference type="RefSeq" id="WP_343917781.1">
    <property type="nucleotide sequence ID" value="NZ_BAAAJT010000002.1"/>
</dbReference>
<feature type="transmembrane region" description="Helical" evidence="7">
    <location>
        <begin position="34"/>
        <end position="54"/>
    </location>
</feature>
<evidence type="ECO:0000313" key="9">
    <source>
        <dbReference type="EMBL" id="MFD1947050.1"/>
    </source>
</evidence>
<accession>A0ABW4TM85</accession>
<feature type="transmembrane region" description="Helical" evidence="7">
    <location>
        <begin position="249"/>
        <end position="271"/>
    </location>
</feature>
<evidence type="ECO:0000256" key="3">
    <source>
        <dbReference type="ARBA" id="ARBA00022692"/>
    </source>
</evidence>
<comment type="caution">
    <text evidence="9">The sequence shown here is derived from an EMBL/GenBank/DDBJ whole genome shotgun (WGS) entry which is preliminary data.</text>
</comment>
<feature type="transmembrane region" description="Helical" evidence="7">
    <location>
        <begin position="174"/>
        <end position="192"/>
    </location>
</feature>
<name>A0ABW4TM85_9ACTN</name>
<dbReference type="Proteomes" id="UP001597351">
    <property type="component" value="Unassembled WGS sequence"/>
</dbReference>
<proteinExistence type="inferred from homology"/>
<keyword evidence="3 7" id="KW-0812">Transmembrane</keyword>
<feature type="domain" description="Peptidase S54 rhomboid" evidence="8">
    <location>
        <begin position="108"/>
        <end position="241"/>
    </location>
</feature>
<dbReference type="Gene3D" id="1.20.1540.10">
    <property type="entry name" value="Rhomboid-like"/>
    <property type="match status" value="1"/>
</dbReference>
<dbReference type="GO" id="GO:0008233">
    <property type="term" value="F:peptidase activity"/>
    <property type="evidence" value="ECO:0007669"/>
    <property type="project" value="UniProtKB-KW"/>
</dbReference>
<keyword evidence="5 7" id="KW-1133">Transmembrane helix</keyword>
<feature type="transmembrane region" description="Helical" evidence="7">
    <location>
        <begin position="117"/>
        <end position="137"/>
    </location>
</feature>
<dbReference type="InterPro" id="IPR050925">
    <property type="entry name" value="Rhomboid_protease_S54"/>
</dbReference>
<keyword evidence="9" id="KW-0645">Protease</keyword>
<evidence type="ECO:0000256" key="4">
    <source>
        <dbReference type="ARBA" id="ARBA00022801"/>
    </source>
</evidence>
<evidence type="ECO:0000256" key="2">
    <source>
        <dbReference type="ARBA" id="ARBA00009045"/>
    </source>
</evidence>
<dbReference type="EMBL" id="JBHUGD010000003">
    <property type="protein sequence ID" value="MFD1947050.1"/>
    <property type="molecule type" value="Genomic_DNA"/>
</dbReference>
<organism evidence="9 10">
    <name type="scientific">Nocardioides aestuarii</name>
    <dbReference type="NCBI Taxonomy" id="252231"/>
    <lineage>
        <taxon>Bacteria</taxon>
        <taxon>Bacillati</taxon>
        <taxon>Actinomycetota</taxon>
        <taxon>Actinomycetes</taxon>
        <taxon>Propionibacteriales</taxon>
        <taxon>Nocardioidaceae</taxon>
        <taxon>Nocardioides</taxon>
    </lineage>
</organism>
<dbReference type="GO" id="GO:0006508">
    <property type="term" value="P:proteolysis"/>
    <property type="evidence" value="ECO:0007669"/>
    <property type="project" value="UniProtKB-KW"/>
</dbReference>
<gene>
    <name evidence="9" type="ORF">ACFSDE_09620</name>
</gene>
<evidence type="ECO:0000256" key="7">
    <source>
        <dbReference type="SAM" id="Phobius"/>
    </source>
</evidence>
<keyword evidence="6 7" id="KW-0472">Membrane</keyword>
<evidence type="ECO:0000256" key="6">
    <source>
        <dbReference type="ARBA" id="ARBA00023136"/>
    </source>
</evidence>
<feature type="transmembrane region" description="Helical" evidence="7">
    <location>
        <begin position="226"/>
        <end position="242"/>
    </location>
</feature>